<comment type="catalytic activity">
    <reaction evidence="8">
        <text>L-cysteinyl-[protein] + hexadecanoyl-CoA = S-hexadecanoyl-L-cysteinyl-[protein] + CoA</text>
        <dbReference type="Rhea" id="RHEA:36683"/>
        <dbReference type="Rhea" id="RHEA-COMP:10131"/>
        <dbReference type="Rhea" id="RHEA-COMP:11032"/>
        <dbReference type="ChEBI" id="CHEBI:29950"/>
        <dbReference type="ChEBI" id="CHEBI:57287"/>
        <dbReference type="ChEBI" id="CHEBI:57379"/>
        <dbReference type="ChEBI" id="CHEBI:74151"/>
        <dbReference type="EC" id="2.3.1.225"/>
    </reaction>
</comment>
<dbReference type="Proteomes" id="UP001146120">
    <property type="component" value="Unassembled WGS sequence"/>
</dbReference>
<gene>
    <name evidence="10" type="ORF">N0F65_012693</name>
</gene>
<feature type="transmembrane region" description="Helical" evidence="8">
    <location>
        <begin position="582"/>
        <end position="602"/>
    </location>
</feature>
<dbReference type="InterPro" id="IPR001594">
    <property type="entry name" value="Palmitoyltrfase_DHHC"/>
</dbReference>
<dbReference type="EC" id="2.3.1.225" evidence="8"/>
<dbReference type="InterPro" id="IPR036770">
    <property type="entry name" value="Ankyrin_rpt-contain_sf"/>
</dbReference>
<evidence type="ECO:0000256" key="7">
    <source>
        <dbReference type="PROSITE-ProRule" id="PRU00023"/>
    </source>
</evidence>
<dbReference type="PROSITE" id="PS50088">
    <property type="entry name" value="ANK_REPEAT"/>
    <property type="match status" value="2"/>
</dbReference>
<protein>
    <recommendedName>
        <fullName evidence="8">Palmitoyltransferase</fullName>
        <ecNumber evidence="8">2.3.1.225</ecNumber>
    </recommendedName>
</protein>
<accession>A0AAV2YEK4</accession>
<comment type="similarity">
    <text evidence="8">Belongs to the DHHC palmitoyltransferase family.</text>
</comment>
<proteinExistence type="inferred from homology"/>
<evidence type="ECO:0000256" key="8">
    <source>
        <dbReference type="RuleBase" id="RU079119"/>
    </source>
</evidence>
<evidence type="ECO:0000256" key="3">
    <source>
        <dbReference type="ARBA" id="ARBA00022737"/>
    </source>
</evidence>
<name>A0AAV2YEK4_9STRA</name>
<evidence type="ECO:0000256" key="4">
    <source>
        <dbReference type="ARBA" id="ARBA00022989"/>
    </source>
</evidence>
<dbReference type="AlphaFoldDB" id="A0AAV2YEK4"/>
<dbReference type="Gene3D" id="1.25.40.20">
    <property type="entry name" value="Ankyrin repeat-containing domain"/>
    <property type="match status" value="1"/>
</dbReference>
<feature type="domain" description="Palmitoyltransferase DHHC" evidence="9">
    <location>
        <begin position="488"/>
        <end position="621"/>
    </location>
</feature>
<evidence type="ECO:0000259" key="9">
    <source>
        <dbReference type="Pfam" id="PF01529"/>
    </source>
</evidence>
<evidence type="ECO:0000256" key="6">
    <source>
        <dbReference type="ARBA" id="ARBA00023136"/>
    </source>
</evidence>
<keyword evidence="4 8" id="KW-1133">Transmembrane helix</keyword>
<feature type="transmembrane region" description="Helical" evidence="8">
    <location>
        <begin position="398"/>
        <end position="419"/>
    </location>
</feature>
<dbReference type="PANTHER" id="PTHR24161">
    <property type="entry name" value="ANK_REP_REGION DOMAIN-CONTAINING PROTEIN-RELATED"/>
    <property type="match status" value="1"/>
</dbReference>
<dbReference type="GO" id="GO:0016020">
    <property type="term" value="C:membrane"/>
    <property type="evidence" value="ECO:0007669"/>
    <property type="project" value="UniProtKB-SubCell"/>
</dbReference>
<dbReference type="SMART" id="SM00248">
    <property type="entry name" value="ANK"/>
    <property type="match status" value="3"/>
</dbReference>
<dbReference type="InterPro" id="IPR002110">
    <property type="entry name" value="Ankyrin_rpt"/>
</dbReference>
<keyword evidence="11" id="KW-1185">Reference proteome</keyword>
<keyword evidence="3" id="KW-0677">Repeat</keyword>
<dbReference type="PROSITE" id="PS50297">
    <property type="entry name" value="ANK_REP_REGION"/>
    <property type="match status" value="1"/>
</dbReference>
<evidence type="ECO:0000256" key="2">
    <source>
        <dbReference type="ARBA" id="ARBA00022692"/>
    </source>
</evidence>
<dbReference type="GO" id="GO:0019706">
    <property type="term" value="F:protein-cysteine S-palmitoyltransferase activity"/>
    <property type="evidence" value="ECO:0007669"/>
    <property type="project" value="UniProtKB-EC"/>
</dbReference>
<feature type="repeat" description="ANK" evidence="7">
    <location>
        <begin position="182"/>
        <end position="214"/>
    </location>
</feature>
<dbReference type="Pfam" id="PF12796">
    <property type="entry name" value="Ank_2"/>
    <property type="match status" value="1"/>
</dbReference>
<feature type="transmembrane region" description="Helical" evidence="8">
    <location>
        <begin position="431"/>
        <end position="453"/>
    </location>
</feature>
<dbReference type="SUPFAM" id="SSF48403">
    <property type="entry name" value="Ankyrin repeat"/>
    <property type="match status" value="1"/>
</dbReference>
<dbReference type="EMBL" id="DAKRPA010000435">
    <property type="protein sequence ID" value="DAZ92463.1"/>
    <property type="molecule type" value="Genomic_DNA"/>
</dbReference>
<reference evidence="10" key="2">
    <citation type="journal article" date="2023" name="Microbiol Resour">
        <title>Decontamination and Annotation of the Draft Genome Sequence of the Oomycete Lagenidium giganteum ARSEF 373.</title>
        <authorList>
            <person name="Morgan W.R."/>
            <person name="Tartar A."/>
        </authorList>
    </citation>
    <scope>NUCLEOTIDE SEQUENCE</scope>
    <source>
        <strain evidence="10">ARSEF 373</strain>
    </source>
</reference>
<keyword evidence="2 8" id="KW-0812">Transmembrane</keyword>
<feature type="transmembrane region" description="Helical" evidence="8">
    <location>
        <begin position="530"/>
        <end position="554"/>
    </location>
</feature>
<feature type="transmembrane region" description="Helical" evidence="8">
    <location>
        <begin position="310"/>
        <end position="329"/>
    </location>
</feature>
<keyword evidence="6 8" id="KW-0472">Membrane</keyword>
<dbReference type="PROSITE" id="PS50216">
    <property type="entry name" value="DHHC"/>
    <property type="match status" value="1"/>
</dbReference>
<dbReference type="PANTHER" id="PTHR24161:SF85">
    <property type="entry name" value="PALMITOYLTRANSFERASE HIP14"/>
    <property type="match status" value="1"/>
</dbReference>
<evidence type="ECO:0000313" key="11">
    <source>
        <dbReference type="Proteomes" id="UP001146120"/>
    </source>
</evidence>
<reference evidence="10" key="1">
    <citation type="submission" date="2022-11" db="EMBL/GenBank/DDBJ databases">
        <authorList>
            <person name="Morgan W.R."/>
            <person name="Tartar A."/>
        </authorList>
    </citation>
    <scope>NUCLEOTIDE SEQUENCE</scope>
    <source>
        <strain evidence="10">ARSEF 373</strain>
    </source>
</reference>
<comment type="subcellular location">
    <subcellularLocation>
        <location evidence="1">Membrane</location>
        <topology evidence="1">Multi-pass membrane protein</topology>
    </subcellularLocation>
</comment>
<evidence type="ECO:0000313" key="10">
    <source>
        <dbReference type="EMBL" id="DAZ92463.1"/>
    </source>
</evidence>
<comment type="domain">
    <text evidence="8">The DHHC domain is required for palmitoyltransferase activity.</text>
</comment>
<comment type="caution">
    <text evidence="10">The sequence shown here is derived from an EMBL/GenBank/DDBJ whole genome shotgun (WGS) entry which is preliminary data.</text>
</comment>
<organism evidence="10 11">
    <name type="scientific">Lagenidium giganteum</name>
    <dbReference type="NCBI Taxonomy" id="4803"/>
    <lineage>
        <taxon>Eukaryota</taxon>
        <taxon>Sar</taxon>
        <taxon>Stramenopiles</taxon>
        <taxon>Oomycota</taxon>
        <taxon>Peronosporomycetes</taxon>
        <taxon>Pythiales</taxon>
        <taxon>Pythiaceae</taxon>
    </lineage>
</organism>
<keyword evidence="8" id="KW-0808">Transferase</keyword>
<evidence type="ECO:0000256" key="5">
    <source>
        <dbReference type="ARBA" id="ARBA00023043"/>
    </source>
</evidence>
<keyword evidence="5 7" id="KW-0040">ANK repeat</keyword>
<sequence length="693" mass="75669">MHRASVEAMELEYDGQNAFTAAANGDFPLVVLIWGMAMAPPPPAAGKSAGPVDLLAATDAAHNSLLHHTAASPVDPADIAHFLLQQIFGSQRQESLVDARNVAQETPLIRAAHVGNLRVTDILINFGRASLGARDSNGHTPAHHAAAEGHLWVLHYLLESEAKLIQPPHQNRSEPLGGLCPAQRDVLYYAARSGHAVIVDYLLRRGFSADRADADGRTLLEQLPKGSAAYDTVRKLVKAHMTAMVSGGLNEEGTPSPLQRCGFHYIHPFARFDSFPTCAQQSTTTIRSTRVGFLLLYGVSLFAFLSTCYYLPWCIALPLLVVTLVGMFMSMRPSHGHGHGHGHGGPEQQKPANAAGLLQIHASKRKVKVPPTAPLTTPALPKASGGILGSLLKAQPEGFIGVWLGWVLLFTFFYIVLWVDPKYKHISRDNSVLMGVVGAVEVVFLLSWLRLAVVCPSDPGVIKTFETDIEEFLKNSVFALPLNTTTDCHTCLVRKPIRSKHCSRCGVCVARMDHHCVWINRCVGFDNHRLFVVFLVLHCIIIAGFVALSILTLVDVIVHDGKKPASAMDVWIKIPGLVDNHLLVLVVLGWGFPAFFALTIMLKQQLENAAKNMTVNEAINWRRYAYLNGSGEPNSPSKMKNVFDRGPCANLSEFWRRSGPYARDYHDVFEAPGSLAEAEAADGQPLHGSIQQA</sequence>
<dbReference type="Pfam" id="PF01529">
    <property type="entry name" value="DHHC"/>
    <property type="match status" value="1"/>
</dbReference>
<keyword evidence="8" id="KW-0012">Acyltransferase</keyword>
<evidence type="ECO:0000256" key="1">
    <source>
        <dbReference type="ARBA" id="ARBA00004141"/>
    </source>
</evidence>
<feature type="repeat" description="ANK" evidence="7">
    <location>
        <begin position="137"/>
        <end position="164"/>
    </location>
</feature>